<dbReference type="AlphaFoldDB" id="G2PJH8"/>
<dbReference type="Proteomes" id="UP000008908">
    <property type="component" value="Chromosome"/>
</dbReference>
<dbReference type="InterPro" id="IPR000944">
    <property type="entry name" value="Tscrpt_reg_Rrf2"/>
</dbReference>
<dbReference type="Gene3D" id="1.10.10.10">
    <property type="entry name" value="Winged helix-like DNA-binding domain superfamily/Winged helix DNA-binding domain"/>
    <property type="match status" value="1"/>
</dbReference>
<dbReference type="InterPro" id="IPR036390">
    <property type="entry name" value="WH_DNA-bd_sf"/>
</dbReference>
<dbReference type="STRING" id="886377.Murru_2905"/>
<gene>
    <name evidence="1" type="ordered locus">Murru_2905</name>
</gene>
<reference evidence="1 2" key="2">
    <citation type="journal article" date="2012" name="Stand. Genomic Sci.">
        <title>Complete genome sequence of the facultatively anaerobic, appendaged bacterium Muricauda ruestringensis type strain (B1(T)).</title>
        <authorList>
            <person name="Huntemann M."/>
            <person name="Teshima H."/>
            <person name="Lapidus A."/>
            <person name="Nolan M."/>
            <person name="Lucas S."/>
            <person name="Hammon N."/>
            <person name="Deshpande S."/>
            <person name="Cheng J.F."/>
            <person name="Tapia R."/>
            <person name="Goodwin L.A."/>
            <person name="Pitluck S."/>
            <person name="Liolios K."/>
            <person name="Pagani I."/>
            <person name="Ivanova N."/>
            <person name="Mavromatis K."/>
            <person name="Mikhailova N."/>
            <person name="Pati A."/>
            <person name="Chen A."/>
            <person name="Palaniappan K."/>
            <person name="Land M."/>
            <person name="Hauser L."/>
            <person name="Pan C."/>
            <person name="Brambilla E.M."/>
            <person name="Rohde M."/>
            <person name="Spring S."/>
            <person name="Goker M."/>
            <person name="Detter J.C."/>
            <person name="Bristow J."/>
            <person name="Eisen J.A."/>
            <person name="Markowitz V."/>
            <person name="Hugenholtz P."/>
            <person name="Kyrpides N.C."/>
            <person name="Klenk H.P."/>
            <person name="Woyke T."/>
        </authorList>
    </citation>
    <scope>NUCLEOTIDE SEQUENCE [LARGE SCALE GENOMIC DNA]</scope>
    <source>
        <strain evidence="2">DSM 13258 / LMG 19739 / B1</strain>
    </source>
</reference>
<keyword evidence="2" id="KW-1185">Reference proteome</keyword>
<dbReference type="eggNOG" id="COG1959">
    <property type="taxonomic scope" value="Bacteria"/>
</dbReference>
<accession>G2PJH8</accession>
<evidence type="ECO:0000313" key="2">
    <source>
        <dbReference type="Proteomes" id="UP000008908"/>
    </source>
</evidence>
<dbReference type="PROSITE" id="PS51197">
    <property type="entry name" value="HTH_RRF2_2"/>
    <property type="match status" value="1"/>
</dbReference>
<dbReference type="OrthoDB" id="9808360at2"/>
<dbReference type="PANTHER" id="PTHR33221">
    <property type="entry name" value="WINGED HELIX-TURN-HELIX TRANSCRIPTIONAL REGULATOR, RRF2 FAMILY"/>
    <property type="match status" value="1"/>
</dbReference>
<dbReference type="KEGG" id="mrs:Murru_2905"/>
<organism evidence="1 2">
    <name type="scientific">Allomuricauda ruestringensis (strain DSM 13258 / CIP 107369 / LMG 19739 / B1)</name>
    <name type="common">Muricauda ruestringensis</name>
    <dbReference type="NCBI Taxonomy" id="886377"/>
    <lineage>
        <taxon>Bacteria</taxon>
        <taxon>Pseudomonadati</taxon>
        <taxon>Bacteroidota</taxon>
        <taxon>Flavobacteriia</taxon>
        <taxon>Flavobacteriales</taxon>
        <taxon>Flavobacteriaceae</taxon>
        <taxon>Flagellimonas</taxon>
    </lineage>
</organism>
<sequence length="150" mass="16476">MLSNACKYAVRAVVYLAIHSNVDNKLGAKNIAEALEVPQPFLAQLLRKLTTNKLVSSSKGPGGGFFLDEKNLNNTLWDIISSIDGEYKFDDCFLGLSKCNNENPCPVHHIVSPFKEKILYNFKEKSIAVLAADMEQNGTIISLKGVDLSS</sequence>
<dbReference type="GO" id="GO:0003700">
    <property type="term" value="F:DNA-binding transcription factor activity"/>
    <property type="evidence" value="ECO:0007669"/>
    <property type="project" value="TreeGrafter"/>
</dbReference>
<evidence type="ECO:0000313" key="1">
    <source>
        <dbReference type="EMBL" id="AEM71928.1"/>
    </source>
</evidence>
<dbReference type="PANTHER" id="PTHR33221:SF14">
    <property type="entry name" value="HTH-TYPE TRANSCRIPTIONAL REGULATOR AQ_268-RELATED"/>
    <property type="match status" value="1"/>
</dbReference>
<dbReference type="Pfam" id="PF02082">
    <property type="entry name" value="Rrf2"/>
    <property type="match status" value="1"/>
</dbReference>
<dbReference type="HOGENOM" id="CLU_107144_1_4_10"/>
<name>G2PJH8_ALLRU</name>
<reference evidence="2" key="1">
    <citation type="submission" date="2011-08" db="EMBL/GenBank/DDBJ databases">
        <title>The complete genome of Muricauda ruestringensis DSM 13258.</title>
        <authorList>
            <person name="Lucas S."/>
            <person name="Han J."/>
            <person name="Lapidus A."/>
            <person name="Bruce D."/>
            <person name="Goodwin L."/>
            <person name="Pitluck S."/>
            <person name="Peters L."/>
            <person name="Kyrpides N."/>
            <person name="Mavromatis K."/>
            <person name="Ivanova N."/>
            <person name="Ovchinnikova G."/>
            <person name="Teshima H."/>
            <person name="Detter J.C."/>
            <person name="Tapia R."/>
            <person name="Han C."/>
            <person name="Land M."/>
            <person name="Hauser L."/>
            <person name="Markowitz V."/>
            <person name="Cheng J.-F."/>
            <person name="Hugenholtz P."/>
            <person name="Woyke T."/>
            <person name="Wu D."/>
            <person name="Spring S."/>
            <person name="Schroeder M."/>
            <person name="Brambilla E."/>
            <person name="Klenk H.-P."/>
            <person name="Eisen J.A."/>
        </authorList>
    </citation>
    <scope>NUCLEOTIDE SEQUENCE [LARGE SCALE GENOMIC DNA]</scope>
    <source>
        <strain evidence="2">DSM 13258 / LMG 19739 / B1</strain>
    </source>
</reference>
<dbReference type="GO" id="GO:0005829">
    <property type="term" value="C:cytosol"/>
    <property type="evidence" value="ECO:0007669"/>
    <property type="project" value="TreeGrafter"/>
</dbReference>
<dbReference type="NCBIfam" id="TIGR00738">
    <property type="entry name" value="rrf2_super"/>
    <property type="match status" value="1"/>
</dbReference>
<dbReference type="SUPFAM" id="SSF46785">
    <property type="entry name" value="Winged helix' DNA-binding domain"/>
    <property type="match status" value="1"/>
</dbReference>
<dbReference type="RefSeq" id="WP_014034209.1">
    <property type="nucleotide sequence ID" value="NC_015945.1"/>
</dbReference>
<protein>
    <submittedName>
        <fullName evidence="1">Transcriptional regulator, BadM/Rrf2 family</fullName>
    </submittedName>
</protein>
<proteinExistence type="predicted"/>
<dbReference type="EMBL" id="CP002999">
    <property type="protein sequence ID" value="AEM71928.1"/>
    <property type="molecule type" value="Genomic_DNA"/>
</dbReference>
<dbReference type="InterPro" id="IPR036388">
    <property type="entry name" value="WH-like_DNA-bd_sf"/>
</dbReference>